<feature type="chain" id="PRO_5041319764" description="Probable periplasmic serine endoprotease DegP-like" evidence="16">
    <location>
        <begin position="27"/>
        <end position="476"/>
    </location>
</feature>
<dbReference type="PROSITE" id="PS50106">
    <property type="entry name" value="PDZ"/>
    <property type="match status" value="2"/>
</dbReference>
<dbReference type="InterPro" id="IPR041489">
    <property type="entry name" value="PDZ_6"/>
</dbReference>
<evidence type="ECO:0000259" key="17">
    <source>
        <dbReference type="PROSITE" id="PS50106"/>
    </source>
</evidence>
<comment type="similarity">
    <text evidence="3">Belongs to the peptidase S1C family.</text>
</comment>
<evidence type="ECO:0000256" key="5">
    <source>
        <dbReference type="ARBA" id="ARBA00013958"/>
    </source>
</evidence>
<evidence type="ECO:0000313" key="18">
    <source>
        <dbReference type="EMBL" id="MCJ8502194.1"/>
    </source>
</evidence>
<dbReference type="NCBIfam" id="TIGR02037">
    <property type="entry name" value="degP_htrA_DO"/>
    <property type="match status" value="1"/>
</dbReference>
<evidence type="ECO:0000256" key="1">
    <source>
        <dbReference type="ARBA" id="ARBA00001772"/>
    </source>
</evidence>
<dbReference type="InterPro" id="IPR036034">
    <property type="entry name" value="PDZ_sf"/>
</dbReference>
<comment type="caution">
    <text evidence="18">The sequence shown here is derived from an EMBL/GenBank/DDBJ whole genome shotgun (WGS) entry which is preliminary data.</text>
</comment>
<feature type="active site" description="Charge relay system" evidence="14">
    <location>
        <position position="224"/>
    </location>
</feature>
<dbReference type="Gene3D" id="2.40.10.120">
    <property type="match status" value="1"/>
</dbReference>
<evidence type="ECO:0000256" key="10">
    <source>
        <dbReference type="ARBA" id="ARBA00022801"/>
    </source>
</evidence>
<dbReference type="EC" id="3.4.21.107" evidence="4"/>
<keyword evidence="10" id="KW-0378">Hydrolase</keyword>
<dbReference type="SMART" id="SM00228">
    <property type="entry name" value="PDZ"/>
    <property type="match status" value="2"/>
</dbReference>
<keyword evidence="11" id="KW-0720">Serine protease</keyword>
<feature type="active site" description="Charge relay system" evidence="14">
    <location>
        <position position="150"/>
    </location>
</feature>
<keyword evidence="7 16" id="KW-0732">Signal</keyword>
<evidence type="ECO:0000256" key="16">
    <source>
        <dbReference type="SAM" id="SignalP"/>
    </source>
</evidence>
<dbReference type="SUPFAM" id="SSF50156">
    <property type="entry name" value="PDZ domain-like"/>
    <property type="match status" value="2"/>
</dbReference>
<keyword evidence="19" id="KW-1185">Reference proteome</keyword>
<evidence type="ECO:0000256" key="12">
    <source>
        <dbReference type="ARBA" id="ARBA00023016"/>
    </source>
</evidence>
<evidence type="ECO:0000256" key="14">
    <source>
        <dbReference type="PIRSR" id="PIRSR611782-1"/>
    </source>
</evidence>
<dbReference type="InterPro" id="IPR001478">
    <property type="entry name" value="PDZ"/>
</dbReference>
<feature type="active site" description="Charge relay system" evidence="14">
    <location>
        <position position="120"/>
    </location>
</feature>
<feature type="domain" description="PDZ" evidence="17">
    <location>
        <begin position="260"/>
        <end position="356"/>
    </location>
</feature>
<dbReference type="Gene3D" id="2.30.42.10">
    <property type="match status" value="2"/>
</dbReference>
<name>A0AA41R4I0_9BACT</name>
<evidence type="ECO:0000256" key="9">
    <source>
        <dbReference type="ARBA" id="ARBA00022764"/>
    </source>
</evidence>
<keyword evidence="9" id="KW-0574">Periplasm</keyword>
<dbReference type="GO" id="GO:0004252">
    <property type="term" value="F:serine-type endopeptidase activity"/>
    <property type="evidence" value="ECO:0007669"/>
    <property type="project" value="InterPro"/>
</dbReference>
<sequence>MRKTLYICLTVLLSFALLLPAGYSAARDSVEPVIMVPANFSELAEMARPGVVNIRTERTVKDGGRVFRHFFGDPFGGNRRHPFEDFFGPFSDQPQRDYRQRSLGSGFLIDAEGYIVTNNHVIEDADQIKVRLSNGEEYEAEVVGRDPNTDLALIKIKGAKELMPLVLGDSEEIKVGSWVVAIGSPFGLEQTVTAGIVSAKKRVIGAGPYDDFIQTDASINPGNSGGPLLDLQGRVVGINTAIVASGQGIGFAIPINMAKTIVNQLKDKGEVTRGWLGVAIQDVTPELAEYYGLEQRKGVLVTQVFEGDPADKAGVRQNDIITSINDQPVATGRELSAIIANTPVGEKTKITLVRDGRQRTLTAVVAKREDQQVRAAVEQRESDALGLQVAELTPERAQQFGLDKEESGVLVMDVENGGRAENAGVRAGDIIKGINRQKVEDLKSYQAIMKKADKNEPLLMLVLRRNEGLRVVRIMP</sequence>
<evidence type="ECO:0000256" key="15">
    <source>
        <dbReference type="PIRSR" id="PIRSR611782-2"/>
    </source>
</evidence>
<dbReference type="GO" id="GO:0042597">
    <property type="term" value="C:periplasmic space"/>
    <property type="evidence" value="ECO:0007669"/>
    <property type="project" value="UniProtKB-SubCell"/>
</dbReference>
<dbReference type="GO" id="GO:0006508">
    <property type="term" value="P:proteolysis"/>
    <property type="evidence" value="ECO:0007669"/>
    <property type="project" value="UniProtKB-KW"/>
</dbReference>
<dbReference type="AlphaFoldDB" id="A0AA41R4I0"/>
<dbReference type="RefSeq" id="WP_246912543.1">
    <property type="nucleotide sequence ID" value="NZ_JALJRB010000022.1"/>
</dbReference>
<dbReference type="FunFam" id="2.40.10.120:FF:000007">
    <property type="entry name" value="Periplasmic serine endoprotease DegP-like"/>
    <property type="match status" value="1"/>
</dbReference>
<proteinExistence type="inferred from homology"/>
<feature type="binding site" evidence="15">
    <location>
        <position position="120"/>
    </location>
    <ligand>
        <name>substrate</name>
    </ligand>
</feature>
<evidence type="ECO:0000256" key="6">
    <source>
        <dbReference type="ARBA" id="ARBA00022670"/>
    </source>
</evidence>
<dbReference type="PANTHER" id="PTHR22939:SF130">
    <property type="entry name" value="PERIPLASMIC SERINE ENDOPROTEASE DEGP-LIKE-RELATED"/>
    <property type="match status" value="1"/>
</dbReference>
<evidence type="ECO:0000256" key="7">
    <source>
        <dbReference type="ARBA" id="ARBA00022729"/>
    </source>
</evidence>
<comment type="catalytic activity">
    <reaction evidence="1">
        <text>Acts on substrates that are at least partially unfolded. The cleavage site P1 residue is normally between a pair of hydrophobic residues, such as Val-|-Val.</text>
        <dbReference type="EC" id="3.4.21.107"/>
    </reaction>
</comment>
<feature type="signal peptide" evidence="16">
    <location>
        <begin position="1"/>
        <end position="26"/>
    </location>
</feature>
<dbReference type="Pfam" id="PF13365">
    <property type="entry name" value="Trypsin_2"/>
    <property type="match status" value="1"/>
</dbReference>
<comment type="subcellular location">
    <subcellularLocation>
        <location evidence="2">Periplasm</location>
    </subcellularLocation>
</comment>
<evidence type="ECO:0000256" key="3">
    <source>
        <dbReference type="ARBA" id="ARBA00010541"/>
    </source>
</evidence>
<dbReference type="Pfam" id="PF13180">
    <property type="entry name" value="PDZ_2"/>
    <property type="match status" value="1"/>
</dbReference>
<evidence type="ECO:0000313" key="19">
    <source>
        <dbReference type="Proteomes" id="UP001165427"/>
    </source>
</evidence>
<keyword evidence="12" id="KW-0346">Stress response</keyword>
<dbReference type="SUPFAM" id="SSF50494">
    <property type="entry name" value="Trypsin-like serine proteases"/>
    <property type="match status" value="1"/>
</dbReference>
<feature type="domain" description="PDZ" evidence="17">
    <location>
        <begin position="374"/>
        <end position="466"/>
    </location>
</feature>
<feature type="binding site" evidence="15">
    <location>
        <begin position="222"/>
        <end position="224"/>
    </location>
    <ligand>
        <name>substrate</name>
    </ligand>
</feature>
<dbReference type="PRINTS" id="PR00834">
    <property type="entry name" value="PROTEASES2C"/>
</dbReference>
<keyword evidence="6" id="KW-0645">Protease</keyword>
<organism evidence="18 19">
    <name type="scientific">Desulfatitalea alkaliphila</name>
    <dbReference type="NCBI Taxonomy" id="2929485"/>
    <lineage>
        <taxon>Bacteria</taxon>
        <taxon>Pseudomonadati</taxon>
        <taxon>Thermodesulfobacteriota</taxon>
        <taxon>Desulfobacteria</taxon>
        <taxon>Desulfobacterales</taxon>
        <taxon>Desulfosarcinaceae</taxon>
        <taxon>Desulfatitalea</taxon>
    </lineage>
</organism>
<dbReference type="CDD" id="cd10839">
    <property type="entry name" value="cpPDZ1_DegP-like"/>
    <property type="match status" value="1"/>
</dbReference>
<feature type="binding site" evidence="15">
    <location>
        <position position="57"/>
    </location>
    <ligand>
        <name>substrate</name>
    </ligand>
</feature>
<dbReference type="PANTHER" id="PTHR22939">
    <property type="entry name" value="SERINE PROTEASE FAMILY S1C HTRA-RELATED"/>
    <property type="match status" value="1"/>
</dbReference>
<feature type="binding site" evidence="15">
    <location>
        <begin position="240"/>
        <end position="244"/>
    </location>
    <ligand>
        <name>substrate</name>
    </ligand>
</feature>
<dbReference type="InterPro" id="IPR001940">
    <property type="entry name" value="Peptidase_S1C"/>
</dbReference>
<evidence type="ECO:0000256" key="2">
    <source>
        <dbReference type="ARBA" id="ARBA00004418"/>
    </source>
</evidence>
<gene>
    <name evidence="18" type="ORF">MRX98_16540</name>
</gene>
<keyword evidence="8" id="KW-0677">Repeat</keyword>
<evidence type="ECO:0000256" key="4">
    <source>
        <dbReference type="ARBA" id="ARBA00013035"/>
    </source>
</evidence>
<evidence type="ECO:0000256" key="13">
    <source>
        <dbReference type="ARBA" id="ARBA00032850"/>
    </source>
</evidence>
<protein>
    <recommendedName>
        <fullName evidence="5">Probable periplasmic serine endoprotease DegP-like</fullName>
        <ecNumber evidence="4">3.4.21.107</ecNumber>
    </recommendedName>
    <alternativeName>
        <fullName evidence="13">Protease Do</fullName>
    </alternativeName>
</protein>
<reference evidence="18" key="1">
    <citation type="submission" date="2022-04" db="EMBL/GenBank/DDBJ databases">
        <title>Desulfatitalea alkaliphila sp. nov., a novel anaerobic sulfate-reducing bacterium isolated from terrestrial mud volcano, Taman Peninsula, Russia.</title>
        <authorList>
            <person name="Khomyakova M.A."/>
            <person name="Merkel A.Y."/>
            <person name="Slobodkin A.I."/>
        </authorList>
    </citation>
    <scope>NUCLEOTIDE SEQUENCE</scope>
    <source>
        <strain evidence="18">M08but</strain>
    </source>
</reference>
<dbReference type="EMBL" id="JALJRB010000022">
    <property type="protein sequence ID" value="MCJ8502194.1"/>
    <property type="molecule type" value="Genomic_DNA"/>
</dbReference>
<evidence type="ECO:0000256" key="11">
    <source>
        <dbReference type="ARBA" id="ARBA00022825"/>
    </source>
</evidence>
<dbReference type="InterPro" id="IPR009003">
    <property type="entry name" value="Peptidase_S1_PA"/>
</dbReference>
<dbReference type="Proteomes" id="UP001165427">
    <property type="component" value="Unassembled WGS sequence"/>
</dbReference>
<evidence type="ECO:0000256" key="8">
    <source>
        <dbReference type="ARBA" id="ARBA00022737"/>
    </source>
</evidence>
<accession>A0AA41R4I0</accession>
<feature type="binding site" evidence="15">
    <location>
        <position position="150"/>
    </location>
    <ligand>
        <name>substrate</name>
    </ligand>
</feature>
<dbReference type="Pfam" id="PF17820">
    <property type="entry name" value="PDZ_6"/>
    <property type="match status" value="1"/>
</dbReference>
<dbReference type="InterPro" id="IPR011782">
    <property type="entry name" value="Pept_S1C_Do"/>
</dbReference>